<keyword evidence="3" id="KW-1185">Reference proteome</keyword>
<evidence type="ECO:0000259" key="1">
    <source>
        <dbReference type="Pfam" id="PF09937"/>
    </source>
</evidence>
<dbReference type="RefSeq" id="WP_047898226.1">
    <property type="nucleotide sequence ID" value="NZ_AEJF01000261.1"/>
</dbReference>
<dbReference type="Proteomes" id="UP000035963">
    <property type="component" value="Unassembled WGS sequence"/>
</dbReference>
<sequence>MEFRNLTPLYAMAFSAVDVRGNEFHVAVMRVGYRLVRRSTFDSNNGLTHDCVLLEGDAALPIAMSDEYEGEEGRSSVKVESDLAPFKPKCDVLVRATSYAPGAQAAMSWPARLRVLDGETVVVDKALRVCGPRSFHKGWRGWRLGEPEPATHVPVRWECAFGGSSLVAASTRSEQSDADASPLLNEVCFTNPLGAGWLEKRYLSLSSRPDVEHTSDVLKLPSTERRVREIRACQIEAWNAPVTTLDIADHKATNLDATQMTEVATRYGAIPVGLGPVGRAWSPRLARAGTYDASWLEHGWPYLPKDFDFRYWNGAPDDQQIAWPSSGFSFELAHLARPEDSTSGFLRARMPGHRAITALRFETGAVALIETRLDTVLIDTEEMTVSLTWRAVFPANPAVRVCEARFETDPTAPALRFDMSRSSDQKEESWPVT</sequence>
<feature type="domain" description="DUF2169" evidence="1">
    <location>
        <begin position="40"/>
        <end position="390"/>
    </location>
</feature>
<accession>A0A0J1CIH9</accession>
<gene>
    <name evidence="2" type="ORF">EOS_42345</name>
</gene>
<evidence type="ECO:0000313" key="2">
    <source>
        <dbReference type="EMBL" id="KLU20261.1"/>
    </source>
</evidence>
<dbReference type="OrthoDB" id="237820at2"/>
<dbReference type="Pfam" id="PF09937">
    <property type="entry name" value="DUF2169"/>
    <property type="match status" value="1"/>
</dbReference>
<evidence type="ECO:0000313" key="3">
    <source>
        <dbReference type="Proteomes" id="UP000035963"/>
    </source>
</evidence>
<dbReference type="PATRIC" id="fig|908627.4.peg.9518"/>
<reference evidence="2 3" key="1">
    <citation type="journal article" date="2015" name="Genome Announc.">
        <title>Draft Genome Sequence of Burkholderia sp. Strain PML1(12), an Ectomycorrhizosphere-Inhabiting Bacterium with Effective Mineral-Weathering Ability.</title>
        <authorList>
            <person name="Uroz S."/>
            <person name="Oger P."/>
        </authorList>
    </citation>
    <scope>NUCLEOTIDE SEQUENCE [LARGE SCALE GENOMIC DNA]</scope>
    <source>
        <strain evidence="3">PML1(12)</strain>
    </source>
</reference>
<dbReference type="EMBL" id="AEJF01000261">
    <property type="protein sequence ID" value="KLU20261.1"/>
    <property type="molecule type" value="Genomic_DNA"/>
</dbReference>
<protein>
    <recommendedName>
        <fullName evidence="1">DUF2169 domain-containing protein</fullName>
    </recommendedName>
</protein>
<proteinExistence type="predicted"/>
<name>A0A0J1CIH9_9BURK</name>
<dbReference type="InterPro" id="IPR018683">
    <property type="entry name" value="DUF2169"/>
</dbReference>
<dbReference type="AlphaFoldDB" id="A0A0J1CIH9"/>
<organism evidence="2 3">
    <name type="scientific">Caballeronia mineralivorans PML1(12)</name>
    <dbReference type="NCBI Taxonomy" id="908627"/>
    <lineage>
        <taxon>Bacteria</taxon>
        <taxon>Pseudomonadati</taxon>
        <taxon>Pseudomonadota</taxon>
        <taxon>Betaproteobacteria</taxon>
        <taxon>Burkholderiales</taxon>
        <taxon>Burkholderiaceae</taxon>
        <taxon>Caballeronia</taxon>
    </lineage>
</organism>
<comment type="caution">
    <text evidence="2">The sequence shown here is derived from an EMBL/GenBank/DDBJ whole genome shotgun (WGS) entry which is preliminary data.</text>
</comment>